<keyword evidence="4 11" id="KW-0808">Transferase</keyword>
<keyword evidence="13" id="KW-1185">Reference proteome</keyword>
<evidence type="ECO:0000256" key="8">
    <source>
        <dbReference type="ARBA" id="ARBA00023098"/>
    </source>
</evidence>
<keyword evidence="10" id="KW-0012">Acyltransferase</keyword>
<keyword evidence="7" id="KW-1133">Transmembrane helix</keyword>
<reference evidence="12 13" key="1">
    <citation type="journal article" date="2020" name="Mol. Biol. Evol.">
        <title>Interspecific Gene Flow and the Evolution of Specialization in Black and White Rhinoceros.</title>
        <authorList>
            <person name="Moodley Y."/>
            <person name="Westbury M.V."/>
            <person name="Russo I.M."/>
            <person name="Gopalakrishnan S."/>
            <person name="Rakotoarivelo A."/>
            <person name="Olsen R.A."/>
            <person name="Prost S."/>
            <person name="Tunstall T."/>
            <person name="Ryder O.A."/>
            <person name="Dalen L."/>
            <person name="Bruford M.W."/>
        </authorList>
    </citation>
    <scope>NUCLEOTIDE SEQUENCE [LARGE SCALE GENOMIC DNA]</scope>
    <source>
        <strain evidence="12">SBR-YM</strain>
        <tissue evidence="12">Skin</tissue>
    </source>
</reference>
<evidence type="ECO:0000256" key="11">
    <source>
        <dbReference type="RuleBase" id="RU367023"/>
    </source>
</evidence>
<protein>
    <recommendedName>
        <fullName evidence="11">Acyltransferase</fullName>
        <ecNumber evidence="11">2.3.1.-</ecNumber>
    </recommendedName>
</protein>
<comment type="caution">
    <text evidence="12">The sequence shown here is derived from an EMBL/GenBank/DDBJ whole genome shotgun (WGS) entry which is preliminary data.</text>
</comment>
<evidence type="ECO:0000256" key="6">
    <source>
        <dbReference type="ARBA" id="ARBA00022824"/>
    </source>
</evidence>
<dbReference type="GO" id="GO:0004144">
    <property type="term" value="F:diacylglycerol O-acyltransferase activity"/>
    <property type="evidence" value="ECO:0007669"/>
    <property type="project" value="TreeGrafter"/>
</dbReference>
<evidence type="ECO:0000313" key="13">
    <source>
        <dbReference type="Proteomes" id="UP000551758"/>
    </source>
</evidence>
<dbReference type="Pfam" id="PF03982">
    <property type="entry name" value="DAGAT"/>
    <property type="match status" value="2"/>
</dbReference>
<keyword evidence="6 11" id="KW-0256">Endoplasmic reticulum</keyword>
<comment type="subcellular location">
    <subcellularLocation>
        <location evidence="1 11">Endoplasmic reticulum membrane</location>
        <topology evidence="1 11">Multi-pass membrane protein</topology>
    </subcellularLocation>
</comment>
<evidence type="ECO:0000256" key="9">
    <source>
        <dbReference type="ARBA" id="ARBA00023136"/>
    </source>
</evidence>
<dbReference type="GO" id="GO:0019432">
    <property type="term" value="P:triglyceride biosynthetic process"/>
    <property type="evidence" value="ECO:0007669"/>
    <property type="project" value="TreeGrafter"/>
</dbReference>
<dbReference type="PANTHER" id="PTHR12317">
    <property type="entry name" value="DIACYLGLYCEROL O-ACYLTRANSFERASE"/>
    <property type="match status" value="1"/>
</dbReference>
<name>A0A7J7EQS7_DICBM</name>
<evidence type="ECO:0000256" key="7">
    <source>
        <dbReference type="ARBA" id="ARBA00022989"/>
    </source>
</evidence>
<organism evidence="12 13">
    <name type="scientific">Diceros bicornis minor</name>
    <name type="common">South-central black rhinoceros</name>
    <dbReference type="NCBI Taxonomy" id="77932"/>
    <lineage>
        <taxon>Eukaryota</taxon>
        <taxon>Metazoa</taxon>
        <taxon>Chordata</taxon>
        <taxon>Craniata</taxon>
        <taxon>Vertebrata</taxon>
        <taxon>Euteleostomi</taxon>
        <taxon>Mammalia</taxon>
        <taxon>Eutheria</taxon>
        <taxon>Laurasiatheria</taxon>
        <taxon>Perissodactyla</taxon>
        <taxon>Rhinocerotidae</taxon>
        <taxon>Diceros</taxon>
    </lineage>
</organism>
<dbReference type="InterPro" id="IPR007130">
    <property type="entry name" value="DAGAT"/>
</dbReference>
<dbReference type="PANTHER" id="PTHR12317:SF36">
    <property type="entry name" value="2-ACYLGLYCEROL O-ACYLTRANSFERASE 3"/>
    <property type="match status" value="1"/>
</dbReference>
<gene>
    <name evidence="12" type="ORF">HPG69_002801</name>
</gene>
<keyword evidence="3" id="KW-0444">Lipid biosynthesis</keyword>
<evidence type="ECO:0000256" key="2">
    <source>
        <dbReference type="ARBA" id="ARBA00005420"/>
    </source>
</evidence>
<dbReference type="EC" id="2.3.1.-" evidence="11"/>
<evidence type="ECO:0000256" key="3">
    <source>
        <dbReference type="ARBA" id="ARBA00022516"/>
    </source>
</evidence>
<dbReference type="Proteomes" id="UP000551758">
    <property type="component" value="Unassembled WGS sequence"/>
</dbReference>
<keyword evidence="9" id="KW-0472">Membrane</keyword>
<dbReference type="GO" id="GO:0005789">
    <property type="term" value="C:endoplasmic reticulum membrane"/>
    <property type="evidence" value="ECO:0007669"/>
    <property type="project" value="UniProtKB-SubCell"/>
</dbReference>
<comment type="similarity">
    <text evidence="2 11">Belongs to the diacylglycerol acyltransferase family.</text>
</comment>
<evidence type="ECO:0000256" key="10">
    <source>
        <dbReference type="ARBA" id="ARBA00023315"/>
    </source>
</evidence>
<dbReference type="EMBL" id="JACDTQ010002466">
    <property type="protein sequence ID" value="KAF5918160.1"/>
    <property type="molecule type" value="Genomic_DNA"/>
</dbReference>
<proteinExistence type="inferred from homology"/>
<sequence>MGIFCNFLTESNGFSWQFPGLWPWTAALAGVFHLPVFRNYITSYGEPPAEWGEVPLRQIAPTHTPRAGTCLERWPGSQWASVNNFGASVLRPHWERHCRAHGHGHEGQGSRKEWDVGPTLPMLKGGMSGQGATEEVVTAPHLLVPPGLCSVNRWSLDFVLSQPQRGAGRGHPGRGCPRVPVRSPRGALPHFSEAERLCDLALRHGPWEMASWGVGRDSPPSEAPVLGRSGSHWPDHLSSLLPPLPRASLVPVYFFGENDVFRLKTFATGSWQHLCQTTFKKLMGFAPCIFWGHSLFSAESWCLLPFAVPVTTVGECPAPGRKAAAAVWAAEACRLTCVTSPAVGRPMPVPQRLNPSEEEVDHYHMLYMKALVQLFEEHKESSGVAASTRLTFL</sequence>
<evidence type="ECO:0000313" key="12">
    <source>
        <dbReference type="EMBL" id="KAF5918160.1"/>
    </source>
</evidence>
<accession>A0A7J7EQS7</accession>
<keyword evidence="5" id="KW-0812">Transmembrane</keyword>
<evidence type="ECO:0000256" key="5">
    <source>
        <dbReference type="ARBA" id="ARBA00022692"/>
    </source>
</evidence>
<keyword evidence="8" id="KW-0443">Lipid metabolism</keyword>
<evidence type="ECO:0000256" key="1">
    <source>
        <dbReference type="ARBA" id="ARBA00004477"/>
    </source>
</evidence>
<evidence type="ECO:0000256" key="4">
    <source>
        <dbReference type="ARBA" id="ARBA00022679"/>
    </source>
</evidence>
<dbReference type="AlphaFoldDB" id="A0A7J7EQS7"/>